<feature type="compositionally biased region" description="Basic and acidic residues" evidence="3">
    <location>
        <begin position="718"/>
        <end position="732"/>
    </location>
</feature>
<evidence type="ECO:0000313" key="9">
    <source>
        <dbReference type="Proteomes" id="UP000011087"/>
    </source>
</evidence>
<feature type="compositionally biased region" description="Acidic residues" evidence="3">
    <location>
        <begin position="771"/>
        <end position="791"/>
    </location>
</feature>
<dbReference type="AlphaFoldDB" id="L1ITE6"/>
<proteinExistence type="predicted"/>
<sequence>MSKFPAILFLTLCFSMRKVEPDASQSLRYVVLMGNTSAYDVSSLILRLSGGRQFLENDEETIKKLEKKLGGKEKASRKTKNLGFGDVLDTADEILQIFQKPPKRDKKAASETKERRVDGDAGKRTGRTSKQAEGRAPMIPNVKDNSAFDMMHDAETDEFDKRAFENRLDTRGMFKVGGAGADQSGGSKQEELPPEVAELVEMAKFAAKQPMYGLDPNHLNMLKVEGGQEKSMEEGRGASEGGSLTRVPSLQVEALEKQGRVRLMRAQGASPQEILKEMLHGNSTMKEISRFFRENYEDLVRTVPALNRQVKRKDLGRGRGSMHIPSKFTPMMREESSETEPEVEWQRWSKSYKKILAKEKGREDFNIPPIWKILSEPGWNLKVNDLHEIDGDGNLIEPDGPDLNLEYFDRATEEDKEKKRMDVKMDKKSSFYNAHLESSDEEVLLNDVAVPEQVSLTRDEDLFYMIQEMDKAEDNDDKEALCSMLVRIKGMELNPEQTHQLTGQMKHLAAKFRSSSSRAEKIISEKAEEMLEYWEKTLIPKYKLREYLKKILPKNATTEQKPSQGTKKFSLLRQRLREAGMPTGGSKRRILDRVANEEEVNPGVLASKNLDLDSMESLEPSRVDERFEAIYTDPDFRLDPLDEKYSYVKGRANVHQKRYVELKRFMKRDEERREKEAKRRRREGGEEETLRDEPEDVNSIFDKARRSAMSLQATGNNNRRDDAERRGRREIFGDSTDSAAAGEEEAEIGEAMIEELPGPSSDSGVRRETVDGEISEEDDSLGDDDDDDDDGSSSREGTGRGTEKMSKSKRKRLKEKERLKRKKEREWMSIHPLDRMRMMREKGLDGRMAVERELEKVRAVREELAAKEPSRSEVEKPSKMLFEQSQTMRRFEMRDPGAEELKSDRGLMQKFFIDGMRDGVMYEDRYPIKVRSRHERLPGNVSSWNSMHVERWIGRHASSFGEDSATLYKKIFSAFRVDGRHLTNVDKQDLEDMGVQSQHVKILLDQIRPLRMQMVSLQEEERKMERRRAEEKRLALRRREETSLQTDQERAGALWDRKDSETRLQQYWTEVLTNHTIQISTPKRLRDLHKIPEHDIFEEDETTRKGAFPLPAASLPMVQTDFGMLRVYTEADLKRENAHLKLNGPCPFECSCCVI</sequence>
<dbReference type="Proteomes" id="UP000011087">
    <property type="component" value="Unassembled WGS sequence"/>
</dbReference>
<keyword evidence="9" id="KW-1185">Reference proteome</keyword>
<dbReference type="GO" id="GO:0005730">
    <property type="term" value="C:nucleolus"/>
    <property type="evidence" value="ECO:0007669"/>
    <property type="project" value="UniProtKB-SubCell"/>
</dbReference>
<dbReference type="PaxDb" id="55529-EKX39164"/>
<dbReference type="InterPro" id="IPR013761">
    <property type="entry name" value="SAM/pointed_sf"/>
</dbReference>
<dbReference type="HOGENOM" id="CLU_276016_0_0_1"/>
<feature type="region of interest" description="Disordered" evidence="3">
    <location>
        <begin position="316"/>
        <end position="340"/>
    </location>
</feature>
<feature type="region of interest" description="Disordered" evidence="3">
    <location>
        <begin position="670"/>
        <end position="823"/>
    </location>
</feature>
<dbReference type="InterPro" id="IPR001660">
    <property type="entry name" value="SAM"/>
</dbReference>
<evidence type="ECO:0000256" key="4">
    <source>
        <dbReference type="SAM" id="SignalP"/>
    </source>
</evidence>
<reference evidence="7 9" key="1">
    <citation type="journal article" date="2012" name="Nature">
        <title>Algal genomes reveal evolutionary mosaicism and the fate of nucleomorphs.</title>
        <authorList>
            <consortium name="DOE Joint Genome Institute"/>
            <person name="Curtis B.A."/>
            <person name="Tanifuji G."/>
            <person name="Burki F."/>
            <person name="Gruber A."/>
            <person name="Irimia M."/>
            <person name="Maruyama S."/>
            <person name="Arias M.C."/>
            <person name="Ball S.G."/>
            <person name="Gile G.H."/>
            <person name="Hirakawa Y."/>
            <person name="Hopkins J.F."/>
            <person name="Kuo A."/>
            <person name="Rensing S.A."/>
            <person name="Schmutz J."/>
            <person name="Symeonidi A."/>
            <person name="Elias M."/>
            <person name="Eveleigh R.J."/>
            <person name="Herman E.K."/>
            <person name="Klute M.J."/>
            <person name="Nakayama T."/>
            <person name="Obornik M."/>
            <person name="Reyes-Prieto A."/>
            <person name="Armbrust E.V."/>
            <person name="Aves S.J."/>
            <person name="Beiko R.G."/>
            <person name="Coutinho P."/>
            <person name="Dacks J.B."/>
            <person name="Durnford D.G."/>
            <person name="Fast N.M."/>
            <person name="Green B.R."/>
            <person name="Grisdale C.J."/>
            <person name="Hempel F."/>
            <person name="Henrissat B."/>
            <person name="Hoppner M.P."/>
            <person name="Ishida K."/>
            <person name="Kim E."/>
            <person name="Koreny L."/>
            <person name="Kroth P.G."/>
            <person name="Liu Y."/>
            <person name="Malik S.B."/>
            <person name="Maier U.G."/>
            <person name="McRose D."/>
            <person name="Mock T."/>
            <person name="Neilson J.A."/>
            <person name="Onodera N.T."/>
            <person name="Poole A.M."/>
            <person name="Pritham E.J."/>
            <person name="Richards T.A."/>
            <person name="Rocap G."/>
            <person name="Roy S.W."/>
            <person name="Sarai C."/>
            <person name="Schaack S."/>
            <person name="Shirato S."/>
            <person name="Slamovits C.H."/>
            <person name="Spencer D.F."/>
            <person name="Suzuki S."/>
            <person name="Worden A.Z."/>
            <person name="Zauner S."/>
            <person name="Barry K."/>
            <person name="Bell C."/>
            <person name="Bharti A.K."/>
            <person name="Crow J.A."/>
            <person name="Grimwood J."/>
            <person name="Kramer R."/>
            <person name="Lindquist E."/>
            <person name="Lucas S."/>
            <person name="Salamov A."/>
            <person name="McFadden G.I."/>
            <person name="Lane C.E."/>
            <person name="Keeling P.J."/>
            <person name="Gray M.W."/>
            <person name="Grigoriev I.V."/>
            <person name="Archibald J.M."/>
        </authorList>
    </citation>
    <scope>NUCLEOTIDE SEQUENCE</scope>
    <source>
        <strain evidence="7 9">CCMP2712</strain>
    </source>
</reference>
<feature type="region of interest" description="Disordered" evidence="3">
    <location>
        <begin position="99"/>
        <end position="142"/>
    </location>
</feature>
<dbReference type="EnsemblProtists" id="EKX39164">
    <property type="protein sequence ID" value="EKX39164"/>
    <property type="gene ID" value="GUITHDRAFT_114820"/>
</dbReference>
<gene>
    <name evidence="7" type="ORF">GUITHDRAFT_114820</name>
</gene>
<evidence type="ECO:0000259" key="5">
    <source>
        <dbReference type="PROSITE" id="PS50105"/>
    </source>
</evidence>
<dbReference type="KEGG" id="gtt:GUITHDRAFT_114820"/>
<dbReference type="PROSITE" id="PS50800">
    <property type="entry name" value="SAP"/>
    <property type="match status" value="1"/>
</dbReference>
<dbReference type="PROSITE" id="PS50105">
    <property type="entry name" value="SAM_DOMAIN"/>
    <property type="match status" value="1"/>
</dbReference>
<dbReference type="Pfam" id="PF08159">
    <property type="entry name" value="NUC153"/>
    <property type="match status" value="1"/>
</dbReference>
<feature type="chain" id="PRO_5008770421" description="SAP domain-containing protein" evidence="4">
    <location>
        <begin position="22"/>
        <end position="1155"/>
    </location>
</feature>
<evidence type="ECO:0000256" key="3">
    <source>
        <dbReference type="SAM" id="MobiDB-lite"/>
    </source>
</evidence>
<dbReference type="RefSeq" id="XP_005826144.1">
    <property type="nucleotide sequence ID" value="XM_005826087.1"/>
</dbReference>
<dbReference type="GeneID" id="17295817"/>
<evidence type="ECO:0000259" key="6">
    <source>
        <dbReference type="PROSITE" id="PS50800"/>
    </source>
</evidence>
<protein>
    <recommendedName>
        <fullName evidence="10">SAP domain-containing protein</fullName>
    </recommendedName>
</protein>
<dbReference type="InterPro" id="IPR012580">
    <property type="entry name" value="NUC153"/>
</dbReference>
<feature type="compositionally biased region" description="Basic and acidic residues" evidence="3">
    <location>
        <begin position="107"/>
        <end position="123"/>
    </location>
</feature>
<feature type="signal peptide" evidence="4">
    <location>
        <begin position="1"/>
        <end position="21"/>
    </location>
</feature>
<feature type="domain" description="SAM" evidence="5">
    <location>
        <begin position="944"/>
        <end position="996"/>
    </location>
</feature>
<evidence type="ECO:0000256" key="1">
    <source>
        <dbReference type="ARBA" id="ARBA00004604"/>
    </source>
</evidence>
<dbReference type="EMBL" id="JH993042">
    <property type="protein sequence ID" value="EKX39164.1"/>
    <property type="molecule type" value="Genomic_DNA"/>
</dbReference>
<name>L1ITE6_GUITC</name>
<evidence type="ECO:0000313" key="8">
    <source>
        <dbReference type="EnsemblProtists" id="EKX39164"/>
    </source>
</evidence>
<dbReference type="Gene3D" id="1.10.150.50">
    <property type="entry name" value="Transcription Factor, Ets-1"/>
    <property type="match status" value="1"/>
</dbReference>
<organism evidence="7">
    <name type="scientific">Guillardia theta (strain CCMP2712)</name>
    <name type="common">Cryptophyte</name>
    <dbReference type="NCBI Taxonomy" id="905079"/>
    <lineage>
        <taxon>Eukaryota</taxon>
        <taxon>Cryptophyceae</taxon>
        <taxon>Pyrenomonadales</taxon>
        <taxon>Geminigeraceae</taxon>
        <taxon>Guillardia</taxon>
    </lineage>
</organism>
<feature type="compositionally biased region" description="Basic and acidic residues" evidence="3">
    <location>
        <begin position="797"/>
        <end position="806"/>
    </location>
</feature>
<evidence type="ECO:0000256" key="2">
    <source>
        <dbReference type="ARBA" id="ARBA00023242"/>
    </source>
</evidence>
<dbReference type="InterPro" id="IPR003034">
    <property type="entry name" value="SAP_dom"/>
</dbReference>
<reference evidence="8" key="3">
    <citation type="submission" date="2015-06" db="UniProtKB">
        <authorList>
            <consortium name="EnsemblProtists"/>
        </authorList>
    </citation>
    <scope>IDENTIFICATION</scope>
</reference>
<feature type="compositionally biased region" description="Acidic residues" evidence="3">
    <location>
        <begin position="685"/>
        <end position="696"/>
    </location>
</feature>
<comment type="subcellular location">
    <subcellularLocation>
        <location evidence="1">Nucleus</location>
        <location evidence="1">Nucleolus</location>
    </subcellularLocation>
</comment>
<accession>L1ITE6</accession>
<reference evidence="9" key="2">
    <citation type="submission" date="2012-11" db="EMBL/GenBank/DDBJ databases">
        <authorList>
            <person name="Kuo A."/>
            <person name="Curtis B.A."/>
            <person name="Tanifuji G."/>
            <person name="Burki F."/>
            <person name="Gruber A."/>
            <person name="Irimia M."/>
            <person name="Maruyama S."/>
            <person name="Arias M.C."/>
            <person name="Ball S.G."/>
            <person name="Gile G.H."/>
            <person name="Hirakawa Y."/>
            <person name="Hopkins J.F."/>
            <person name="Rensing S.A."/>
            <person name="Schmutz J."/>
            <person name="Symeonidi A."/>
            <person name="Elias M."/>
            <person name="Eveleigh R.J."/>
            <person name="Herman E.K."/>
            <person name="Klute M.J."/>
            <person name="Nakayama T."/>
            <person name="Obornik M."/>
            <person name="Reyes-Prieto A."/>
            <person name="Armbrust E.V."/>
            <person name="Aves S.J."/>
            <person name="Beiko R.G."/>
            <person name="Coutinho P."/>
            <person name="Dacks J.B."/>
            <person name="Durnford D.G."/>
            <person name="Fast N.M."/>
            <person name="Green B.R."/>
            <person name="Grisdale C."/>
            <person name="Hempe F."/>
            <person name="Henrissat B."/>
            <person name="Hoppner M.P."/>
            <person name="Ishida K.-I."/>
            <person name="Kim E."/>
            <person name="Koreny L."/>
            <person name="Kroth P.G."/>
            <person name="Liu Y."/>
            <person name="Malik S.-B."/>
            <person name="Maier U.G."/>
            <person name="McRose D."/>
            <person name="Mock T."/>
            <person name="Neilson J.A."/>
            <person name="Onodera N.T."/>
            <person name="Poole A.M."/>
            <person name="Pritham E.J."/>
            <person name="Richards T.A."/>
            <person name="Rocap G."/>
            <person name="Roy S.W."/>
            <person name="Sarai C."/>
            <person name="Schaack S."/>
            <person name="Shirato S."/>
            <person name="Slamovits C.H."/>
            <person name="Spencer D.F."/>
            <person name="Suzuki S."/>
            <person name="Worden A.Z."/>
            <person name="Zauner S."/>
            <person name="Barry K."/>
            <person name="Bell C."/>
            <person name="Bharti A.K."/>
            <person name="Crow J.A."/>
            <person name="Grimwood J."/>
            <person name="Kramer R."/>
            <person name="Lindquist E."/>
            <person name="Lucas S."/>
            <person name="Salamov A."/>
            <person name="McFadden G.I."/>
            <person name="Lane C.E."/>
            <person name="Keeling P.J."/>
            <person name="Gray M.W."/>
            <person name="Grigoriev I.V."/>
            <person name="Archibald J.M."/>
        </authorList>
    </citation>
    <scope>NUCLEOTIDE SEQUENCE</scope>
    <source>
        <strain evidence="9">CCMP2712</strain>
    </source>
</reference>
<keyword evidence="2" id="KW-0539">Nucleus</keyword>
<evidence type="ECO:0000313" key="7">
    <source>
        <dbReference type="EMBL" id="EKX39164.1"/>
    </source>
</evidence>
<feature type="domain" description="SAP" evidence="6">
    <location>
        <begin position="564"/>
        <end position="598"/>
    </location>
</feature>
<feature type="compositionally biased region" description="Basic and acidic residues" evidence="3">
    <location>
        <begin position="814"/>
        <end position="823"/>
    </location>
</feature>
<dbReference type="SUPFAM" id="SSF47769">
    <property type="entry name" value="SAM/Pointed domain"/>
    <property type="match status" value="1"/>
</dbReference>
<dbReference type="Pfam" id="PF00536">
    <property type="entry name" value="SAM_1"/>
    <property type="match status" value="1"/>
</dbReference>
<keyword evidence="4" id="KW-0732">Signal</keyword>
<evidence type="ECO:0008006" key="10">
    <source>
        <dbReference type="Google" id="ProtNLM"/>
    </source>
</evidence>